<keyword evidence="3" id="KW-1185">Reference proteome</keyword>
<feature type="region of interest" description="Disordered" evidence="1">
    <location>
        <begin position="329"/>
        <end position="353"/>
    </location>
</feature>
<evidence type="ECO:0000256" key="1">
    <source>
        <dbReference type="SAM" id="MobiDB-lite"/>
    </source>
</evidence>
<evidence type="ECO:0000313" key="3">
    <source>
        <dbReference type="Proteomes" id="UP001158576"/>
    </source>
</evidence>
<dbReference type="EMBL" id="OU015566">
    <property type="protein sequence ID" value="CAG5104864.1"/>
    <property type="molecule type" value="Genomic_DNA"/>
</dbReference>
<evidence type="ECO:0000313" key="2">
    <source>
        <dbReference type="EMBL" id="CAG5104864.1"/>
    </source>
</evidence>
<protein>
    <submittedName>
        <fullName evidence="2">Oidioi.mRNA.OKI2018_I69.chr1.g1616.t1.cds</fullName>
    </submittedName>
</protein>
<dbReference type="Proteomes" id="UP001158576">
    <property type="component" value="Chromosome 1"/>
</dbReference>
<name>A0ABN7SNZ3_OIKDI</name>
<accession>A0ABN7SNZ3</accession>
<proteinExistence type="predicted"/>
<reference evidence="2 3" key="1">
    <citation type="submission" date="2021-04" db="EMBL/GenBank/DDBJ databases">
        <authorList>
            <person name="Bliznina A."/>
        </authorList>
    </citation>
    <scope>NUCLEOTIDE SEQUENCE [LARGE SCALE GENOMIC DNA]</scope>
</reference>
<sequence length="353" mass="41760">MNSRQDDNDPYPYQIDEKARDEKMWKLVIPARKRLEGMKTQKSALLEKHDDLKDACILKYYKSYRVAAEREKCPYKEKYANIEDENLQLSEKFLDSKNVTWSAMNKELITVRINDFHFAPKVRKLQPIRSERHIAVLHGLHAQTNADIQSVFESSDQTGTLNQILFERMRIHRVFDSVKTKENSKPARMRRVRFPDAQTETFEQHNTRKRDYTDMRANHTLKNYHLHFKEISEIFSAERGQKRDFSKFKYPGKPSSHSETTFFNSKKELLDGFRGGRGIPDMKFGRFSDLTSKSQDSVARDRQILSDLLRDAGAKNSNFQLSAADRQAVNERKQWENSQRLKREKEHRNNHQW</sequence>
<gene>
    <name evidence="2" type="ORF">OKIOD_LOCUS10381</name>
</gene>
<organism evidence="2 3">
    <name type="scientific">Oikopleura dioica</name>
    <name type="common">Tunicate</name>
    <dbReference type="NCBI Taxonomy" id="34765"/>
    <lineage>
        <taxon>Eukaryota</taxon>
        <taxon>Metazoa</taxon>
        <taxon>Chordata</taxon>
        <taxon>Tunicata</taxon>
        <taxon>Appendicularia</taxon>
        <taxon>Copelata</taxon>
        <taxon>Oikopleuridae</taxon>
        <taxon>Oikopleura</taxon>
    </lineage>
</organism>